<dbReference type="PROSITE" id="PS50801">
    <property type="entry name" value="STAS"/>
    <property type="match status" value="1"/>
</dbReference>
<feature type="region of interest" description="Disordered" evidence="1">
    <location>
        <begin position="144"/>
        <end position="165"/>
    </location>
</feature>
<sequence>MSASENLSAVEGATLPHPCNAVDCAGARLFAHARSLATVVRVDGAIDAANANLVALAVRRISQIPSPLILDLSPLEFLGIAGFRELLVIHDEHRQAQLPCGVVVGSALRRLLEIFADHGLIIVDSVPEALRLIEEGMCERRESLSALAGKSDSRPSSASSAGTGG</sequence>
<accession>A0A447GGQ8</accession>
<proteinExistence type="predicted"/>
<dbReference type="SUPFAM" id="SSF52091">
    <property type="entry name" value="SpoIIaa-like"/>
    <property type="match status" value="1"/>
</dbReference>
<keyword evidence="4" id="KW-1185">Reference proteome</keyword>
<dbReference type="InterPro" id="IPR002645">
    <property type="entry name" value="STAS_dom"/>
</dbReference>
<dbReference type="Proteomes" id="UP000269998">
    <property type="component" value="Chromosome"/>
</dbReference>
<reference evidence="4" key="1">
    <citation type="submission" date="2018-02" db="EMBL/GenBank/DDBJ databases">
        <authorList>
            <person name="Seth-Smith MB H."/>
            <person name="Seth-Smith H."/>
        </authorList>
    </citation>
    <scope>NUCLEOTIDE SEQUENCE [LARGE SCALE GENOMIC DNA]</scope>
</reference>
<dbReference type="EMBL" id="LR130759">
    <property type="protein sequence ID" value="VDM89549.1"/>
    <property type="molecule type" value="Genomic_DNA"/>
</dbReference>
<dbReference type="InterPro" id="IPR036513">
    <property type="entry name" value="STAS_dom_sf"/>
</dbReference>
<feature type="compositionally biased region" description="Low complexity" evidence="1">
    <location>
        <begin position="148"/>
        <end position="165"/>
    </location>
</feature>
<dbReference type="AlphaFoldDB" id="A0A447GGQ8"/>
<name>A0A447GGQ8_9MYCO</name>
<evidence type="ECO:0000259" key="2">
    <source>
        <dbReference type="PROSITE" id="PS50801"/>
    </source>
</evidence>
<dbReference type="RefSeq" id="WP_158017395.1">
    <property type="nucleotide sequence ID" value="NZ_CBCSKE010000002.1"/>
</dbReference>
<protein>
    <submittedName>
        <fullName evidence="3">STAS domain protein</fullName>
    </submittedName>
</protein>
<dbReference type="Gene3D" id="3.30.750.24">
    <property type="entry name" value="STAS domain"/>
    <property type="match status" value="1"/>
</dbReference>
<dbReference type="KEGG" id="mbai:MB901379_03126"/>
<organism evidence="3 4">
    <name type="scientific">Mycobacterium basiliense</name>
    <dbReference type="NCBI Taxonomy" id="2094119"/>
    <lineage>
        <taxon>Bacteria</taxon>
        <taxon>Bacillati</taxon>
        <taxon>Actinomycetota</taxon>
        <taxon>Actinomycetes</taxon>
        <taxon>Mycobacteriales</taxon>
        <taxon>Mycobacteriaceae</taxon>
        <taxon>Mycobacterium</taxon>
    </lineage>
</organism>
<dbReference type="OrthoDB" id="4750285at2"/>
<gene>
    <name evidence="3" type="ORF">MB901379_03126</name>
</gene>
<feature type="domain" description="STAS" evidence="2">
    <location>
        <begin position="39"/>
        <end position="120"/>
    </location>
</feature>
<evidence type="ECO:0000313" key="4">
    <source>
        <dbReference type="Proteomes" id="UP000269998"/>
    </source>
</evidence>
<evidence type="ECO:0000256" key="1">
    <source>
        <dbReference type="SAM" id="MobiDB-lite"/>
    </source>
</evidence>
<dbReference type="Pfam" id="PF01740">
    <property type="entry name" value="STAS"/>
    <property type="match status" value="1"/>
</dbReference>
<evidence type="ECO:0000313" key="3">
    <source>
        <dbReference type="EMBL" id="VDM89549.1"/>
    </source>
</evidence>